<dbReference type="EMBL" id="CM055762">
    <property type="protein sequence ID" value="KAJ7986203.1"/>
    <property type="molecule type" value="Genomic_DNA"/>
</dbReference>
<sequence length="213" mass="23381">MKFKEDQKHEAPKHAKAKEEVAEENDGQTGVLTQIITNALARSLPQPAGSPWLRKANTEARQQYLVIECSNNQKVNRQTTGVLGWIAHGLASVVPHPDTKCIEGDEPEAITEVHVIHYNQDAESVVSEEEPEEEKGIPPRVIEWIKQGFEKVVPQPADIITDCTLEDLCAQKVPSLPPEAKEEAKTSVVAWIVHGFGLILPQPVLTPGEPVSG</sequence>
<comment type="caution">
    <text evidence="1">The sequence shown here is derived from an EMBL/GenBank/DDBJ whole genome shotgun (WGS) entry which is preliminary data.</text>
</comment>
<dbReference type="Proteomes" id="UP001157502">
    <property type="component" value="Chromosome 35"/>
</dbReference>
<reference evidence="1" key="1">
    <citation type="submission" date="2021-05" db="EMBL/GenBank/DDBJ databases">
        <authorList>
            <person name="Pan Q."/>
            <person name="Jouanno E."/>
            <person name="Zahm M."/>
            <person name="Klopp C."/>
            <person name="Cabau C."/>
            <person name="Louis A."/>
            <person name="Berthelot C."/>
            <person name="Parey E."/>
            <person name="Roest Crollius H."/>
            <person name="Montfort J."/>
            <person name="Robinson-Rechavi M."/>
            <person name="Bouchez O."/>
            <person name="Lampietro C."/>
            <person name="Lopez Roques C."/>
            <person name="Donnadieu C."/>
            <person name="Postlethwait J."/>
            <person name="Bobe J."/>
            <person name="Dillon D."/>
            <person name="Chandos A."/>
            <person name="von Hippel F."/>
            <person name="Guiguen Y."/>
        </authorList>
    </citation>
    <scope>NUCLEOTIDE SEQUENCE</scope>
    <source>
        <strain evidence="1">YG-Jan2019</strain>
    </source>
</reference>
<organism evidence="1 2">
    <name type="scientific">Dallia pectoralis</name>
    <name type="common">Alaska blackfish</name>
    <dbReference type="NCBI Taxonomy" id="75939"/>
    <lineage>
        <taxon>Eukaryota</taxon>
        <taxon>Metazoa</taxon>
        <taxon>Chordata</taxon>
        <taxon>Craniata</taxon>
        <taxon>Vertebrata</taxon>
        <taxon>Euteleostomi</taxon>
        <taxon>Actinopterygii</taxon>
        <taxon>Neopterygii</taxon>
        <taxon>Teleostei</taxon>
        <taxon>Protacanthopterygii</taxon>
        <taxon>Esociformes</taxon>
        <taxon>Umbridae</taxon>
        <taxon>Dallia</taxon>
    </lineage>
</organism>
<name>A0ACC2F495_DALPE</name>
<protein>
    <submittedName>
        <fullName evidence="1">Uncharacterized protein</fullName>
    </submittedName>
</protein>
<gene>
    <name evidence="1" type="ORF">DPEC_G00348350</name>
</gene>
<evidence type="ECO:0000313" key="2">
    <source>
        <dbReference type="Proteomes" id="UP001157502"/>
    </source>
</evidence>
<evidence type="ECO:0000313" key="1">
    <source>
        <dbReference type="EMBL" id="KAJ7986203.1"/>
    </source>
</evidence>
<keyword evidence="2" id="KW-1185">Reference proteome</keyword>
<proteinExistence type="predicted"/>
<accession>A0ACC2F495</accession>